<keyword evidence="2" id="KW-0732">Signal</keyword>
<feature type="signal peptide" evidence="2">
    <location>
        <begin position="1"/>
        <end position="23"/>
    </location>
</feature>
<evidence type="ECO:0000256" key="2">
    <source>
        <dbReference type="SAM" id="SignalP"/>
    </source>
</evidence>
<feature type="region of interest" description="Disordered" evidence="1">
    <location>
        <begin position="350"/>
        <end position="370"/>
    </location>
</feature>
<reference evidence="3 4" key="1">
    <citation type="submission" date="2016-10" db="EMBL/GenBank/DDBJ databases">
        <authorList>
            <person name="de Groot N.N."/>
        </authorList>
    </citation>
    <scope>NUCLEOTIDE SEQUENCE [LARGE SCALE GENOMIC DNA]</scope>
    <source>
        <strain evidence="3 4">DSM 16957</strain>
    </source>
</reference>
<evidence type="ECO:0000313" key="3">
    <source>
        <dbReference type="EMBL" id="SDE05107.1"/>
    </source>
</evidence>
<dbReference type="RefSeq" id="WP_091245356.1">
    <property type="nucleotide sequence ID" value="NZ_FNAG01000015.1"/>
</dbReference>
<feature type="chain" id="PRO_5011729591" evidence="2">
    <location>
        <begin position="24"/>
        <end position="370"/>
    </location>
</feature>
<gene>
    <name evidence="3" type="ORF">SAMN04488509_11549</name>
</gene>
<dbReference type="EMBL" id="FNAG01000015">
    <property type="protein sequence ID" value="SDE05107.1"/>
    <property type="molecule type" value="Genomic_DNA"/>
</dbReference>
<protein>
    <submittedName>
        <fullName evidence="3">Uncharacterized protein</fullName>
    </submittedName>
</protein>
<sequence length="370" mass="39299">MRFKAYALSVAVGALLALPGAAAAQAESPKVDRLAPLEADQSAITNPVGAAVHFRHQIDRVVCRAAHEAAIAIKAQCSGGVLLVDDPAQVVTWRAMRQTAQTDFRGMQRRLSAIKDESEKPQEASIVPFANLRVAPGLLDAVRLTDATRFVLSLARTQYRFDGVSVSPTPGLLDAVFLQAVGNGHRFGEPISINAATLSMFEATRKQYQDLAALLAEKHGEGSEEEKKRLETLIERADAIGAALARYEAPGADGQPSLLQSLAVIDYSLPEGNTRCLVSLETSADVMSIQGMRIVPKRNFDIHARAVVVVNAINQTDQSVIRHVVSADDRAVVRPADGVLPGTACALEEKTSVTHYPPSGAGAPSGGTKG</sequence>
<dbReference type="Proteomes" id="UP000199603">
    <property type="component" value="Unassembled WGS sequence"/>
</dbReference>
<name>A0A1G6ZSA3_9GAMM</name>
<dbReference type="AlphaFoldDB" id="A0A1G6ZSA3"/>
<evidence type="ECO:0000313" key="4">
    <source>
        <dbReference type="Proteomes" id="UP000199603"/>
    </source>
</evidence>
<keyword evidence="4" id="KW-1185">Reference proteome</keyword>
<accession>A0A1G6ZSA3</accession>
<evidence type="ECO:0000256" key="1">
    <source>
        <dbReference type="SAM" id="MobiDB-lite"/>
    </source>
</evidence>
<proteinExistence type="predicted"/>
<organism evidence="3 4">
    <name type="scientific">Aquimonas voraii</name>
    <dbReference type="NCBI Taxonomy" id="265719"/>
    <lineage>
        <taxon>Bacteria</taxon>
        <taxon>Pseudomonadati</taxon>
        <taxon>Pseudomonadota</taxon>
        <taxon>Gammaproteobacteria</taxon>
        <taxon>Lysobacterales</taxon>
        <taxon>Lysobacteraceae</taxon>
        <taxon>Aquimonas</taxon>
    </lineage>
</organism>